<comment type="similarity">
    <text evidence="1">Belongs to the NAD(P)-dependent epimerase/dehydratase family.</text>
</comment>
<dbReference type="Gene3D" id="3.90.25.10">
    <property type="entry name" value="UDP-galactose 4-epimerase, domain 1"/>
    <property type="match status" value="1"/>
</dbReference>
<dbReference type="STRING" id="51240.A0A2I4H9I2"/>
<dbReference type="Gramene" id="Jr14_06810_p1">
    <property type="protein sequence ID" value="cds.Jr14_06810_p1"/>
    <property type="gene ID" value="Jr14_06810"/>
</dbReference>
<gene>
    <name evidence="5" type="primary">LOC109014753</name>
</gene>
<dbReference type="InterPro" id="IPR036291">
    <property type="entry name" value="NAD(P)-bd_dom_sf"/>
</dbReference>
<dbReference type="GO" id="GO:0016854">
    <property type="term" value="F:racemase and epimerase activity"/>
    <property type="evidence" value="ECO:0000318"/>
    <property type="project" value="GO_Central"/>
</dbReference>
<protein>
    <submittedName>
        <fullName evidence="5">UDP-glucuronate 4-epimerase 6-like</fullName>
    </submittedName>
</protein>
<dbReference type="OrthoDB" id="1713649at2759"/>
<dbReference type="PANTHER" id="PTHR43574">
    <property type="entry name" value="EPIMERASE-RELATED"/>
    <property type="match status" value="1"/>
</dbReference>
<dbReference type="PRINTS" id="PR01713">
    <property type="entry name" value="NUCEPIMERASE"/>
</dbReference>
<keyword evidence="4" id="KW-1185">Reference proteome</keyword>
<evidence type="ECO:0000313" key="4">
    <source>
        <dbReference type="Proteomes" id="UP000235220"/>
    </source>
</evidence>
<proteinExistence type="inferred from homology"/>
<dbReference type="KEGG" id="jre:109014753"/>
<name>A0A2I4H9I2_JUGRE</name>
<dbReference type="AlphaFoldDB" id="A0A2I4H9I2"/>
<dbReference type="Pfam" id="PF01370">
    <property type="entry name" value="Epimerase"/>
    <property type="match status" value="1"/>
</dbReference>
<dbReference type="GO" id="GO:0033481">
    <property type="term" value="P:galacturonate biosynthetic process"/>
    <property type="evidence" value="ECO:0000318"/>
    <property type="project" value="GO_Central"/>
</dbReference>
<organism evidence="4 5">
    <name type="scientific">Juglans regia</name>
    <name type="common">English walnut</name>
    <dbReference type="NCBI Taxonomy" id="51240"/>
    <lineage>
        <taxon>Eukaryota</taxon>
        <taxon>Viridiplantae</taxon>
        <taxon>Streptophyta</taxon>
        <taxon>Embryophyta</taxon>
        <taxon>Tracheophyta</taxon>
        <taxon>Spermatophyta</taxon>
        <taxon>Magnoliopsida</taxon>
        <taxon>eudicotyledons</taxon>
        <taxon>Gunneridae</taxon>
        <taxon>Pentapetalae</taxon>
        <taxon>rosids</taxon>
        <taxon>fabids</taxon>
        <taxon>Fagales</taxon>
        <taxon>Juglandaceae</taxon>
        <taxon>Juglans</taxon>
    </lineage>
</organism>
<sequence length="219" mass="24974">MNFGKNPTAAAQHQLASLYATTKKVGEEIAHTCNHIYELSLTGLRFFTVYKPWGRLDMAYYFFTKYILHGKVIDIYQTQGEKEVARDFTYIDKVVKGYLEVLDTTKKSTGSSGKKRGLAQLRIYNLGNTSSVPVRKLVSILEGLLSSKAKNHMIKMLRNGDVPYTHANVTVSFRDFDYRPSTNLATRLREFTKRCINYGIKLKVKKETDIGNEHSKESD</sequence>
<keyword evidence="2" id="KW-0520">NAD</keyword>
<dbReference type="Proteomes" id="UP000235220">
    <property type="component" value="Chromosome 14"/>
</dbReference>
<dbReference type="GeneID" id="109014753"/>
<dbReference type="Gene3D" id="3.40.50.720">
    <property type="entry name" value="NAD(P)-binding Rossmann-like Domain"/>
    <property type="match status" value="1"/>
</dbReference>
<dbReference type="InterPro" id="IPR001509">
    <property type="entry name" value="Epimerase_deHydtase"/>
</dbReference>
<dbReference type="SUPFAM" id="SSF51735">
    <property type="entry name" value="NAD(P)-binding Rossmann-fold domains"/>
    <property type="match status" value="1"/>
</dbReference>
<evidence type="ECO:0000256" key="3">
    <source>
        <dbReference type="ARBA" id="ARBA00023235"/>
    </source>
</evidence>
<evidence type="ECO:0000256" key="1">
    <source>
        <dbReference type="ARBA" id="ARBA00007637"/>
    </source>
</evidence>
<evidence type="ECO:0000256" key="2">
    <source>
        <dbReference type="ARBA" id="ARBA00023027"/>
    </source>
</evidence>
<dbReference type="RefSeq" id="XP_018852801.1">
    <property type="nucleotide sequence ID" value="XM_018997256.2"/>
</dbReference>
<accession>A0A2I4H9I2</accession>
<keyword evidence="3" id="KW-0413">Isomerase</keyword>
<evidence type="ECO:0000313" key="5">
    <source>
        <dbReference type="RefSeq" id="XP_018852801.1"/>
    </source>
</evidence>
<reference evidence="5" key="1">
    <citation type="submission" date="2025-08" db="UniProtKB">
        <authorList>
            <consortium name="RefSeq"/>
        </authorList>
    </citation>
    <scope>IDENTIFICATION</scope>
    <source>
        <tissue evidence="5">Leaves</tissue>
    </source>
</reference>